<name>A0A1X6WVG7_9MICO</name>
<gene>
    <name evidence="2" type="ORF">FM105_00140</name>
</gene>
<evidence type="ECO:0000313" key="3">
    <source>
        <dbReference type="Proteomes" id="UP000196581"/>
    </source>
</evidence>
<dbReference type="Proteomes" id="UP000196581">
    <property type="component" value="Unassembled WGS sequence"/>
</dbReference>
<organism evidence="2 3">
    <name type="scientific">Brevibacterium yomogidense</name>
    <dbReference type="NCBI Taxonomy" id="946573"/>
    <lineage>
        <taxon>Bacteria</taxon>
        <taxon>Bacillati</taxon>
        <taxon>Actinomycetota</taxon>
        <taxon>Actinomycetes</taxon>
        <taxon>Micrococcales</taxon>
        <taxon>Brevibacteriaceae</taxon>
        <taxon>Brevibacterium</taxon>
    </lineage>
</organism>
<protein>
    <submittedName>
        <fullName evidence="2">Uncharacterized protein</fullName>
    </submittedName>
</protein>
<evidence type="ECO:0000313" key="2">
    <source>
        <dbReference type="EMBL" id="SLM88353.1"/>
    </source>
</evidence>
<dbReference type="EMBL" id="FWFF01000001">
    <property type="protein sequence ID" value="SLM88353.1"/>
    <property type="molecule type" value="Genomic_DNA"/>
</dbReference>
<evidence type="ECO:0000256" key="1">
    <source>
        <dbReference type="SAM" id="Coils"/>
    </source>
</evidence>
<sequence length="174" mass="19077">MGLLSAFRRDRRSPQEKRFGTGLWRQHRERFSRAVDRFFETASALHEEHGASDAAAQIDELAQLTLVLNELDERVAVLAEAAQRAVPLEGLVFPAEGRTRLGDVPERLSRASALVAQALQSAMMLRARLTTGPHGPHGQSARSAEYADAARTYVERAAGLIAEAEAGLPPDLRR</sequence>
<dbReference type="AlphaFoldDB" id="A0A1X6WVG7"/>
<proteinExistence type="predicted"/>
<feature type="coiled-coil region" evidence="1">
    <location>
        <begin position="54"/>
        <end position="81"/>
    </location>
</feature>
<keyword evidence="3" id="KW-1185">Reference proteome</keyword>
<reference evidence="3" key="1">
    <citation type="submission" date="2017-02" db="EMBL/GenBank/DDBJ databases">
        <authorList>
            <person name="Dridi B."/>
        </authorList>
    </citation>
    <scope>NUCLEOTIDE SEQUENCE [LARGE SCALE GENOMIC DNA]</scope>
    <source>
        <strain evidence="3">B Co 03.10</strain>
    </source>
</reference>
<accession>A0A1X6WVG7</accession>
<dbReference type="RefSeq" id="WP_087002909.1">
    <property type="nucleotide sequence ID" value="NZ_FWFF01000001.1"/>
</dbReference>
<keyword evidence="1" id="KW-0175">Coiled coil</keyword>